<evidence type="ECO:0000256" key="1">
    <source>
        <dbReference type="ARBA" id="ARBA00010617"/>
    </source>
</evidence>
<protein>
    <submittedName>
        <fullName evidence="2">Cytochrome P450</fullName>
    </submittedName>
</protein>
<dbReference type="CDD" id="cd11029">
    <property type="entry name" value="CYP107-like"/>
    <property type="match status" value="1"/>
</dbReference>
<reference evidence="2 3" key="1">
    <citation type="submission" date="2021-03" db="EMBL/GenBank/DDBJ databases">
        <title>Sequencing the genomes of 1000 actinobacteria strains.</title>
        <authorList>
            <person name="Klenk H.-P."/>
        </authorList>
    </citation>
    <scope>NUCLEOTIDE SEQUENCE [LARGE SCALE GENOMIC DNA]</scope>
    <source>
        <strain evidence="2 3">DSM 44580</strain>
    </source>
</reference>
<dbReference type="PANTHER" id="PTHR46696:SF1">
    <property type="entry name" value="CYTOCHROME P450 YJIB-RELATED"/>
    <property type="match status" value="1"/>
</dbReference>
<keyword evidence="3" id="KW-1185">Reference proteome</keyword>
<sequence length="398" mass="43724">MDGNPLVLPDSLIQDPHPLYDKMRAKAPVTEVLLPRGIKVWLVTGHDEARAVMTDARLSKDIRFGMMFTGRHLTPDAVRFAWSPELVQHNLLNLDPPRHTRLRRLVARSMTQPLLARVRAGLARSAERLLAGRPTAELVEDYAGPLAFTGIAELLGIAEPDRERLRRWSTTLLSFSPAEEVAEATAEVLAHFHAMMRERKAEPTGDMVSNLMHPKNEADVLTDGEIASLSALMIMAGHETTQQLIGMGALGLLDFPEQLAALREDPGLITGAVEELLRWVSPIVNTMPRYTTEDVEFGGVRIPRGEIVLVGLGAVNRDPGRRGCPHAVDISNPGPHLAFGHGIHYCTGASLARMAGHIGIGALVARYPGLVLDGPREELSWYETHLSYSLARLPVRLR</sequence>
<dbReference type="Pfam" id="PF00067">
    <property type="entry name" value="p450"/>
    <property type="match status" value="1"/>
</dbReference>
<evidence type="ECO:0000313" key="3">
    <source>
        <dbReference type="Proteomes" id="UP001519363"/>
    </source>
</evidence>
<dbReference type="EMBL" id="JAGIOO010000001">
    <property type="protein sequence ID" value="MBP2479461.1"/>
    <property type="molecule type" value="Genomic_DNA"/>
</dbReference>
<evidence type="ECO:0000313" key="2">
    <source>
        <dbReference type="EMBL" id="MBP2479461.1"/>
    </source>
</evidence>
<dbReference type="InterPro" id="IPR002397">
    <property type="entry name" value="Cyt_P450_B"/>
</dbReference>
<proteinExistence type="inferred from homology"/>
<gene>
    <name evidence="2" type="ORF">JOF53_008333</name>
</gene>
<dbReference type="InterPro" id="IPR001128">
    <property type="entry name" value="Cyt_P450"/>
</dbReference>
<name>A0ABS5ASC7_9PSEU</name>
<comment type="similarity">
    <text evidence="1">Belongs to the cytochrome P450 family.</text>
</comment>
<dbReference type="SUPFAM" id="SSF48264">
    <property type="entry name" value="Cytochrome P450"/>
    <property type="match status" value="1"/>
</dbReference>
<dbReference type="PRINTS" id="PR00359">
    <property type="entry name" value="BP450"/>
</dbReference>
<accession>A0ABS5ASC7</accession>
<dbReference type="PANTHER" id="PTHR46696">
    <property type="entry name" value="P450, PUTATIVE (EUROFUNG)-RELATED"/>
    <property type="match status" value="1"/>
</dbReference>
<organism evidence="2 3">
    <name type="scientific">Crossiella equi</name>
    <dbReference type="NCBI Taxonomy" id="130796"/>
    <lineage>
        <taxon>Bacteria</taxon>
        <taxon>Bacillati</taxon>
        <taxon>Actinomycetota</taxon>
        <taxon>Actinomycetes</taxon>
        <taxon>Pseudonocardiales</taxon>
        <taxon>Pseudonocardiaceae</taxon>
        <taxon>Crossiella</taxon>
    </lineage>
</organism>
<dbReference type="InterPro" id="IPR036396">
    <property type="entry name" value="Cyt_P450_sf"/>
</dbReference>
<comment type="caution">
    <text evidence="2">The sequence shown here is derived from an EMBL/GenBank/DDBJ whole genome shotgun (WGS) entry which is preliminary data.</text>
</comment>
<dbReference type="Gene3D" id="1.10.630.10">
    <property type="entry name" value="Cytochrome P450"/>
    <property type="match status" value="1"/>
</dbReference>
<dbReference type="Proteomes" id="UP001519363">
    <property type="component" value="Unassembled WGS sequence"/>
</dbReference>
<dbReference type="RefSeq" id="WP_086782842.1">
    <property type="nucleotide sequence ID" value="NZ_JAGIOO010000001.1"/>
</dbReference>